<dbReference type="EMBL" id="ML977339">
    <property type="protein sequence ID" value="KAF2110172.1"/>
    <property type="molecule type" value="Genomic_DNA"/>
</dbReference>
<evidence type="ECO:0000256" key="2">
    <source>
        <dbReference type="ARBA" id="ARBA00006856"/>
    </source>
</evidence>
<dbReference type="SMART" id="SM00544">
    <property type="entry name" value="MA3"/>
    <property type="match status" value="1"/>
</dbReference>
<dbReference type="GO" id="GO:0071013">
    <property type="term" value="C:catalytic step 2 spliceosome"/>
    <property type="evidence" value="ECO:0007669"/>
    <property type="project" value="TreeGrafter"/>
</dbReference>
<feature type="compositionally biased region" description="Acidic residues" evidence="9">
    <location>
        <begin position="468"/>
        <end position="493"/>
    </location>
</feature>
<keyword evidence="4" id="KW-0747">Spliceosome</keyword>
<feature type="compositionally biased region" description="Basic and acidic residues" evidence="9">
    <location>
        <begin position="25"/>
        <end position="45"/>
    </location>
</feature>
<dbReference type="InterPro" id="IPR016024">
    <property type="entry name" value="ARM-type_fold"/>
</dbReference>
<dbReference type="GO" id="GO:0003723">
    <property type="term" value="F:RNA binding"/>
    <property type="evidence" value="ECO:0007669"/>
    <property type="project" value="InterPro"/>
</dbReference>
<dbReference type="PANTHER" id="PTHR18034:SF3">
    <property type="entry name" value="PRE-MRNA-SPLICING FACTOR CWC22 HOMOLOG"/>
    <property type="match status" value="1"/>
</dbReference>
<feature type="region of interest" description="Disordered" evidence="9">
    <location>
        <begin position="704"/>
        <end position="907"/>
    </location>
</feature>
<dbReference type="InterPro" id="IPR050781">
    <property type="entry name" value="CWC22_splicing_factor"/>
</dbReference>
<evidence type="ECO:0000256" key="9">
    <source>
        <dbReference type="SAM" id="MobiDB-lite"/>
    </source>
</evidence>
<comment type="subcellular location">
    <subcellularLocation>
        <location evidence="1">Nucleus</location>
    </subcellularLocation>
</comment>
<feature type="compositionally biased region" description="Basic and acidic residues" evidence="9">
    <location>
        <begin position="111"/>
        <end position="125"/>
    </location>
</feature>
<evidence type="ECO:0000256" key="7">
    <source>
        <dbReference type="ARBA" id="ARBA00040804"/>
    </source>
</evidence>
<evidence type="ECO:0000256" key="4">
    <source>
        <dbReference type="ARBA" id="ARBA00022728"/>
    </source>
</evidence>
<dbReference type="Gene3D" id="1.25.40.180">
    <property type="match status" value="1"/>
</dbReference>
<comment type="similarity">
    <text evidence="2">Belongs to the CWC22 family.</text>
</comment>
<feature type="compositionally biased region" description="Low complexity" evidence="9">
    <location>
        <begin position="887"/>
        <end position="899"/>
    </location>
</feature>
<feature type="region of interest" description="Disordered" evidence="9">
    <location>
        <begin position="20"/>
        <end position="45"/>
    </location>
</feature>
<dbReference type="Proteomes" id="UP000799770">
    <property type="component" value="Unassembled WGS sequence"/>
</dbReference>
<dbReference type="InterPro" id="IPR003891">
    <property type="entry name" value="Initiation_fac_eIF4g_MI"/>
</dbReference>
<accession>A0A6A5YSQ4</accession>
<proteinExistence type="inferred from homology"/>
<dbReference type="OrthoDB" id="3938623at2759"/>
<reference evidence="11" key="1">
    <citation type="journal article" date="2020" name="Stud. Mycol.">
        <title>101 Dothideomycetes genomes: a test case for predicting lifestyles and emergence of pathogens.</title>
        <authorList>
            <person name="Haridas S."/>
            <person name="Albert R."/>
            <person name="Binder M."/>
            <person name="Bloem J."/>
            <person name="Labutti K."/>
            <person name="Salamov A."/>
            <person name="Andreopoulos B."/>
            <person name="Baker S."/>
            <person name="Barry K."/>
            <person name="Bills G."/>
            <person name="Bluhm B."/>
            <person name="Cannon C."/>
            <person name="Castanera R."/>
            <person name="Culley D."/>
            <person name="Daum C."/>
            <person name="Ezra D."/>
            <person name="Gonzalez J."/>
            <person name="Henrissat B."/>
            <person name="Kuo A."/>
            <person name="Liang C."/>
            <person name="Lipzen A."/>
            <person name="Lutzoni F."/>
            <person name="Magnuson J."/>
            <person name="Mondo S."/>
            <person name="Nolan M."/>
            <person name="Ohm R."/>
            <person name="Pangilinan J."/>
            <person name="Park H.-J."/>
            <person name="Ramirez L."/>
            <person name="Alfaro M."/>
            <person name="Sun H."/>
            <person name="Tritt A."/>
            <person name="Yoshinaga Y."/>
            <person name="Zwiers L.-H."/>
            <person name="Turgeon B."/>
            <person name="Goodwin S."/>
            <person name="Spatafora J."/>
            <person name="Crous P."/>
            <person name="Grigoriev I."/>
        </authorList>
    </citation>
    <scope>NUCLEOTIDE SEQUENCE</scope>
    <source>
        <strain evidence="11">CBS 627.86</strain>
    </source>
</reference>
<protein>
    <recommendedName>
        <fullName evidence="7">Pre-mRNA-splicing factor CWC22</fullName>
    </recommendedName>
    <alternativeName>
        <fullName evidence="8">Pre-mRNA-splicing factor cwc22</fullName>
    </alternativeName>
</protein>
<gene>
    <name evidence="11" type="ORF">BDV96DRAFT_604238</name>
</gene>
<evidence type="ECO:0000256" key="3">
    <source>
        <dbReference type="ARBA" id="ARBA00022664"/>
    </source>
</evidence>
<dbReference type="Pfam" id="PF02847">
    <property type="entry name" value="MA3"/>
    <property type="match status" value="1"/>
</dbReference>
<keyword evidence="12" id="KW-1185">Reference proteome</keyword>
<dbReference type="AlphaFoldDB" id="A0A6A5YSQ4"/>
<dbReference type="PANTHER" id="PTHR18034">
    <property type="entry name" value="CELL CYCLE CONTROL PROTEIN CWF22-RELATED"/>
    <property type="match status" value="1"/>
</dbReference>
<feature type="domain" description="MI" evidence="10">
    <location>
        <begin position="507"/>
        <end position="623"/>
    </location>
</feature>
<name>A0A6A5YSQ4_9PLEO</name>
<dbReference type="InterPro" id="IPR003890">
    <property type="entry name" value="MIF4G-like_typ-3"/>
</dbReference>
<evidence type="ECO:0000259" key="10">
    <source>
        <dbReference type="PROSITE" id="PS51366"/>
    </source>
</evidence>
<dbReference type="GO" id="GO:0000398">
    <property type="term" value="P:mRNA splicing, via spliceosome"/>
    <property type="evidence" value="ECO:0007669"/>
    <property type="project" value="TreeGrafter"/>
</dbReference>
<dbReference type="PROSITE" id="PS51366">
    <property type="entry name" value="MI"/>
    <property type="match status" value="1"/>
</dbReference>
<dbReference type="FunFam" id="1.25.40.180:FF:000004">
    <property type="entry name" value="pre-mRNA-splicing factor CWC22 homolog"/>
    <property type="match status" value="1"/>
</dbReference>
<dbReference type="SUPFAM" id="SSF48371">
    <property type="entry name" value="ARM repeat"/>
    <property type="match status" value="1"/>
</dbReference>
<keyword evidence="3" id="KW-0507">mRNA processing</keyword>
<dbReference type="Pfam" id="PF02854">
    <property type="entry name" value="MIF4G"/>
    <property type="match status" value="1"/>
</dbReference>
<keyword evidence="6" id="KW-0539">Nucleus</keyword>
<evidence type="ECO:0000313" key="12">
    <source>
        <dbReference type="Proteomes" id="UP000799770"/>
    </source>
</evidence>
<feature type="compositionally biased region" description="Basic residues" evidence="9">
    <location>
        <begin position="732"/>
        <end position="745"/>
    </location>
</feature>
<feature type="compositionally biased region" description="Low complexity" evidence="9">
    <location>
        <begin position="720"/>
        <end position="731"/>
    </location>
</feature>
<evidence type="ECO:0000256" key="5">
    <source>
        <dbReference type="ARBA" id="ARBA00023187"/>
    </source>
</evidence>
<keyword evidence="5" id="KW-0508">mRNA splicing</keyword>
<dbReference type="SMART" id="SM00543">
    <property type="entry name" value="MIF4G"/>
    <property type="match status" value="1"/>
</dbReference>
<feature type="compositionally biased region" description="Basic and acidic residues" evidence="9">
    <location>
        <begin position="132"/>
        <end position="164"/>
    </location>
</feature>
<feature type="compositionally biased region" description="Low complexity" evidence="9">
    <location>
        <begin position="767"/>
        <end position="780"/>
    </location>
</feature>
<feature type="region of interest" description="Disordered" evidence="9">
    <location>
        <begin position="83"/>
        <end position="164"/>
    </location>
</feature>
<evidence type="ECO:0000256" key="1">
    <source>
        <dbReference type="ARBA" id="ARBA00004123"/>
    </source>
</evidence>
<evidence type="ECO:0000256" key="6">
    <source>
        <dbReference type="ARBA" id="ARBA00023242"/>
    </source>
</evidence>
<feature type="region of interest" description="Disordered" evidence="9">
    <location>
        <begin position="466"/>
        <end position="498"/>
    </location>
</feature>
<sequence>MGRGQPMIEEFGQYGVVKGKSYHKQRPDSVVEEDGRRCDQHAEADKTVELRNVSSEGVNECIAVTEYCPWSTTTVMEVASAVRIPSPEPELPDPPRKRERSPFASGPSKRSRFDRGEDGDVDHTPRERRRDRHDDEPRRERENGRRHDEERAEPVRRPDAAPAEDDARLKLFQSAFSANRKLPIDDSKTRAGGAYIPPARLKAMQAAITDKSSAEFQRMAWEALKKSIQGLINKCNVANIKQIVPELFSENLIRGRGLFCRAIMKAQAASLPFTNIYAAMVAIVNTKLPSVGDLLVRRLVIQFRKGFRRNDKAVAIASSTFLAHLVNVQVVHEVLIAEILLLLLNKPTDDSVEIAVQLMRESGQFLEEMNAAITNAIFDQFRNILHEADLEKRTQYMIEVLFQVRKDKYKDNLAVREDLDLVEEEDQVTHRHSLEDEIKTEDGLNIFKLDPEYEEHEEQYRKLKAEILGEEEGSDEDGYTDASSDDEEDEEEKAMEVKDQTNADLVNLRRTIYLTIKSSGGFEECCHKLMRINLPQGMENELTSMIVECASQERTYEKFYGQIGERFCKLNRMWADLFQDGFVQYYETIHRFETNRLRIIAQFFSHLLATDAIGWFVLHAIKLNEEDTTSSSRIFIKILFEELMSNLGQKTVVERLKDPMLEDDLTGIFPTDDQTKTRFSINFFTAIGMGVLTEGMREFLKNNAPKPAALPEPESESDSDSVSSYSSYSSRSRSRSKTPARKRRDSRSSSRGRSYTRSPPPRRGRARSYSSASSSRSRSPAPRKRRYSSRPSRSPVVRKRRYSSSPSRSPAPRKRRSPSDSRSPPPRKRRSPTESLSPPPKRRIRSPSESRSPPRRKARSPSDSRSPPPRRRGRGDSRSPPPKRESYSSSRSRTRSPLPVRRRRSDS</sequence>
<evidence type="ECO:0000256" key="8">
    <source>
        <dbReference type="ARBA" id="ARBA00069506"/>
    </source>
</evidence>
<evidence type="ECO:0000313" key="11">
    <source>
        <dbReference type="EMBL" id="KAF2110172.1"/>
    </source>
</evidence>
<organism evidence="11 12">
    <name type="scientific">Lophiotrema nucula</name>
    <dbReference type="NCBI Taxonomy" id="690887"/>
    <lineage>
        <taxon>Eukaryota</taxon>
        <taxon>Fungi</taxon>
        <taxon>Dikarya</taxon>
        <taxon>Ascomycota</taxon>
        <taxon>Pezizomycotina</taxon>
        <taxon>Dothideomycetes</taxon>
        <taxon>Pleosporomycetidae</taxon>
        <taxon>Pleosporales</taxon>
        <taxon>Lophiotremataceae</taxon>
        <taxon>Lophiotrema</taxon>
    </lineage>
</organism>
<feature type="compositionally biased region" description="Basic and acidic residues" evidence="9">
    <location>
        <begin position="874"/>
        <end position="886"/>
    </location>
</feature>